<dbReference type="InterPro" id="IPR030931">
    <property type="entry name" value="Group_II_RT_mat"/>
</dbReference>
<dbReference type="Pfam" id="PF00078">
    <property type="entry name" value="RVT_1"/>
    <property type="match status" value="1"/>
</dbReference>
<evidence type="ECO:0000256" key="1">
    <source>
        <dbReference type="ARBA" id="ARBA00012493"/>
    </source>
</evidence>
<organism evidence="11 12">
    <name type="scientific">Algoriphagus antarcticus</name>
    <dbReference type="NCBI Taxonomy" id="238540"/>
    <lineage>
        <taxon>Bacteria</taxon>
        <taxon>Pseudomonadati</taxon>
        <taxon>Bacteroidota</taxon>
        <taxon>Cytophagia</taxon>
        <taxon>Cytophagales</taxon>
        <taxon>Cyclobacteriaceae</taxon>
        <taxon>Algoriphagus</taxon>
    </lineage>
</organism>
<dbReference type="InterPro" id="IPR043502">
    <property type="entry name" value="DNA/RNA_pol_sf"/>
</dbReference>
<dbReference type="EMBL" id="QUNF01000033">
    <property type="protein sequence ID" value="REG78510.1"/>
    <property type="molecule type" value="Genomic_DNA"/>
</dbReference>
<dbReference type="Proteomes" id="UP000256405">
    <property type="component" value="Unassembled WGS sequence"/>
</dbReference>
<keyword evidence="5" id="KW-0460">Magnesium</keyword>
<evidence type="ECO:0000313" key="12">
    <source>
        <dbReference type="Proteomes" id="UP000256405"/>
    </source>
</evidence>
<reference evidence="11 12" key="1">
    <citation type="submission" date="2018-08" db="EMBL/GenBank/DDBJ databases">
        <title>Genomic Encyclopedia of Archaeal and Bacterial Type Strains, Phase II (KMG-II): from individual species to whole genera.</title>
        <authorList>
            <person name="Goeker M."/>
        </authorList>
    </citation>
    <scope>NUCLEOTIDE SEQUENCE [LARGE SCALE GENOMIC DNA]</scope>
    <source>
        <strain evidence="11 12">DSM 15986</strain>
    </source>
</reference>
<comment type="similarity">
    <text evidence="8">Belongs to the bacterial reverse transcriptase family.</text>
</comment>
<evidence type="ECO:0000256" key="3">
    <source>
        <dbReference type="ARBA" id="ARBA00022695"/>
    </source>
</evidence>
<dbReference type="InterPro" id="IPR013597">
    <property type="entry name" value="Mat_intron_G2"/>
</dbReference>
<comment type="catalytic activity">
    <reaction evidence="9">
        <text>DNA(n) + a 2'-deoxyribonucleoside 5'-triphosphate = DNA(n+1) + diphosphate</text>
        <dbReference type="Rhea" id="RHEA:22508"/>
        <dbReference type="Rhea" id="RHEA-COMP:17339"/>
        <dbReference type="Rhea" id="RHEA-COMP:17340"/>
        <dbReference type="ChEBI" id="CHEBI:33019"/>
        <dbReference type="ChEBI" id="CHEBI:61560"/>
        <dbReference type="ChEBI" id="CHEBI:173112"/>
        <dbReference type="EC" id="2.7.7.49"/>
    </reaction>
</comment>
<evidence type="ECO:0000256" key="2">
    <source>
        <dbReference type="ARBA" id="ARBA00022679"/>
    </source>
</evidence>
<keyword evidence="7" id="KW-0051">Antiviral defense</keyword>
<keyword evidence="3" id="KW-0548">Nucleotidyltransferase</keyword>
<dbReference type="EC" id="2.7.7.49" evidence="1"/>
<dbReference type="InterPro" id="IPR043128">
    <property type="entry name" value="Rev_trsase/Diguanyl_cyclase"/>
</dbReference>
<dbReference type="GO" id="GO:0046872">
    <property type="term" value="F:metal ion binding"/>
    <property type="evidence" value="ECO:0007669"/>
    <property type="project" value="UniProtKB-KW"/>
</dbReference>
<proteinExistence type="inferred from homology"/>
<evidence type="ECO:0000313" key="11">
    <source>
        <dbReference type="EMBL" id="REG78510.1"/>
    </source>
</evidence>
<comment type="caution">
    <text evidence="11">The sequence shown here is derived from an EMBL/GenBank/DDBJ whole genome shotgun (WGS) entry which is preliminary data.</text>
</comment>
<dbReference type="PANTHER" id="PTHR34047:SF8">
    <property type="entry name" value="PROTEIN YKFC"/>
    <property type="match status" value="1"/>
</dbReference>
<dbReference type="GO" id="GO:0003723">
    <property type="term" value="F:RNA binding"/>
    <property type="evidence" value="ECO:0007669"/>
    <property type="project" value="InterPro"/>
</dbReference>
<dbReference type="AlphaFoldDB" id="A0A3E0D770"/>
<keyword evidence="6 11" id="KW-0695">RNA-directed DNA polymerase</keyword>
<evidence type="ECO:0000256" key="6">
    <source>
        <dbReference type="ARBA" id="ARBA00022918"/>
    </source>
</evidence>
<dbReference type="PANTHER" id="PTHR34047">
    <property type="entry name" value="NUCLEAR INTRON MATURASE 1, MITOCHONDRIAL-RELATED"/>
    <property type="match status" value="1"/>
</dbReference>
<dbReference type="PROSITE" id="PS50878">
    <property type="entry name" value="RT_POL"/>
    <property type="match status" value="1"/>
</dbReference>
<feature type="domain" description="Reverse transcriptase" evidence="10">
    <location>
        <begin position="46"/>
        <end position="272"/>
    </location>
</feature>
<protein>
    <recommendedName>
        <fullName evidence="1">RNA-directed DNA polymerase</fullName>
        <ecNumber evidence="1">2.7.7.49</ecNumber>
    </recommendedName>
</protein>
<dbReference type="PRINTS" id="PR00866">
    <property type="entry name" value="RNADNAPOLMS"/>
</dbReference>
<dbReference type="InterPro" id="IPR051083">
    <property type="entry name" value="GrpII_Intron_Splice-Mob/Def"/>
</dbReference>
<dbReference type="InterPro" id="IPR000477">
    <property type="entry name" value="RT_dom"/>
</dbReference>
<evidence type="ECO:0000256" key="8">
    <source>
        <dbReference type="ARBA" id="ARBA00034120"/>
    </source>
</evidence>
<evidence type="ECO:0000256" key="5">
    <source>
        <dbReference type="ARBA" id="ARBA00022842"/>
    </source>
</evidence>
<dbReference type="GO" id="GO:0003964">
    <property type="term" value="F:RNA-directed DNA polymerase activity"/>
    <property type="evidence" value="ECO:0007669"/>
    <property type="project" value="UniProtKB-KW"/>
</dbReference>
<evidence type="ECO:0000256" key="9">
    <source>
        <dbReference type="ARBA" id="ARBA00048173"/>
    </source>
</evidence>
<dbReference type="GO" id="GO:0051607">
    <property type="term" value="P:defense response to virus"/>
    <property type="evidence" value="ECO:0007669"/>
    <property type="project" value="UniProtKB-KW"/>
</dbReference>
<gene>
    <name evidence="11" type="ORF">C8N25_13345</name>
</gene>
<name>A0A3E0D770_9BACT</name>
<dbReference type="RefSeq" id="WP_240510884.1">
    <property type="nucleotide sequence ID" value="NZ_MSSW01000017.1"/>
</dbReference>
<dbReference type="InterPro" id="IPR000123">
    <property type="entry name" value="Reverse_transcriptase_msDNA"/>
</dbReference>
<keyword evidence="2" id="KW-0808">Transferase</keyword>
<dbReference type="Pfam" id="PF08388">
    <property type="entry name" value="GIIM"/>
    <property type="match status" value="1"/>
</dbReference>
<dbReference type="SUPFAM" id="SSF56672">
    <property type="entry name" value="DNA/RNA polymerases"/>
    <property type="match status" value="1"/>
</dbReference>
<evidence type="ECO:0000256" key="4">
    <source>
        <dbReference type="ARBA" id="ARBA00022723"/>
    </source>
</evidence>
<evidence type="ECO:0000259" key="10">
    <source>
        <dbReference type="PROSITE" id="PS50878"/>
    </source>
</evidence>
<dbReference type="CDD" id="cd01651">
    <property type="entry name" value="RT_G2_intron"/>
    <property type="match status" value="1"/>
</dbReference>
<keyword evidence="12" id="KW-1185">Reference proteome</keyword>
<dbReference type="Gene3D" id="3.30.70.270">
    <property type="match status" value="1"/>
</dbReference>
<keyword evidence="4" id="KW-0479">Metal-binding</keyword>
<accession>A0A3E0D770</accession>
<sequence>MLDRIMDRRMIERSLLQVERNKGVGGVDGMQTDELRDYLSTHYQDLRKEVLSGKYKPSPVQKVEIPKPQGGVRMLGIPTVVDRLLQQSISIWLAQYYEPFFSAFSYGFRPSKNAHQAVLQAQTFLNEGNVYVIELDLEKFFDQVNHDKLMSLLMLKVTDKATLGLIRAYFRSGVMEAGVVSQRLEGTPQGSPLSPLLSNILLDELDKELARRGLSFVRYADDCSIYVKSEKSAHRVLRNITKYLENSLKLKVNKAKSKVSHPSESTLLGFSFYKDAGNWSVRIAKKSMERIKEKSKAITRRNNGSNTREKIVKLGSLIQGWVSYFRIANAKSAMRTLDACVRVRLRMGLWKEWKKCKTRTLNLLKLKANRQKSFEWGNSSKWYCRVAHSPILSTTLNNAYFTKQGYTGFSNTYQRLTNETQPSLF</sequence>
<evidence type="ECO:0000256" key="7">
    <source>
        <dbReference type="ARBA" id="ARBA00023118"/>
    </source>
</evidence>
<dbReference type="NCBIfam" id="TIGR04416">
    <property type="entry name" value="group_II_RT_mat"/>
    <property type="match status" value="1"/>
</dbReference>